<dbReference type="OrthoDB" id="6288006at2759"/>
<keyword evidence="4" id="KW-1185">Reference proteome</keyword>
<dbReference type="InterPro" id="IPR010487">
    <property type="entry name" value="NGRN/Rrg9"/>
</dbReference>
<dbReference type="EMBL" id="AMQN01001119">
    <property type="status" value="NOT_ANNOTATED_CDS"/>
    <property type="molecule type" value="Genomic_DNA"/>
</dbReference>
<evidence type="ECO:0000313" key="3">
    <source>
        <dbReference type="EnsemblMetazoa" id="CapteP193197"/>
    </source>
</evidence>
<reference evidence="4" key="1">
    <citation type="submission" date="2012-12" db="EMBL/GenBank/DDBJ databases">
        <authorList>
            <person name="Hellsten U."/>
            <person name="Grimwood J."/>
            <person name="Chapman J.A."/>
            <person name="Shapiro H."/>
            <person name="Aerts A."/>
            <person name="Otillar R.P."/>
            <person name="Terry A.Y."/>
            <person name="Boore J.L."/>
            <person name="Simakov O."/>
            <person name="Marletaz F."/>
            <person name="Cho S.-J."/>
            <person name="Edsinger-Gonzales E."/>
            <person name="Havlak P."/>
            <person name="Kuo D.-H."/>
            <person name="Larsson T."/>
            <person name="Lv J."/>
            <person name="Arendt D."/>
            <person name="Savage R."/>
            <person name="Osoegawa K."/>
            <person name="de Jong P."/>
            <person name="Lindberg D.R."/>
            <person name="Seaver E.C."/>
            <person name="Weisblat D.A."/>
            <person name="Putnam N.H."/>
            <person name="Grigoriev I.V."/>
            <person name="Rokhsar D.S."/>
        </authorList>
    </citation>
    <scope>NUCLEOTIDE SEQUENCE</scope>
    <source>
        <strain evidence="4">I ESC-2004</strain>
    </source>
</reference>
<evidence type="ECO:0000256" key="1">
    <source>
        <dbReference type="SAM" id="MobiDB-lite"/>
    </source>
</evidence>
<feature type="region of interest" description="Disordered" evidence="1">
    <location>
        <begin position="278"/>
        <end position="310"/>
    </location>
</feature>
<dbReference type="STRING" id="283909.R7UMR0"/>
<evidence type="ECO:0000313" key="2">
    <source>
        <dbReference type="EMBL" id="ELU07824.1"/>
    </source>
</evidence>
<dbReference type="GO" id="GO:0005634">
    <property type="term" value="C:nucleus"/>
    <property type="evidence" value="ECO:0007669"/>
    <property type="project" value="TreeGrafter"/>
</dbReference>
<evidence type="ECO:0000313" key="4">
    <source>
        <dbReference type="Proteomes" id="UP000014760"/>
    </source>
</evidence>
<dbReference type="AlphaFoldDB" id="R7UMR0"/>
<dbReference type="HOGENOM" id="CLU_897859_0_0_1"/>
<dbReference type="Proteomes" id="UP000014760">
    <property type="component" value="Unassembled WGS sequence"/>
</dbReference>
<sequence>MLDRPHPFLPLPAAAFIITDHPNDDVMGEVQDLYLDRRGSPRDLDDVIDELEGQMNEMGRTDRPTKQQIAARNTMVKRKIIQRKYFKEPQEMNLLTWDAKEQIRYLHAEFPDEWGVDQLAESFPVSPEGVVRLLKSKWVPRNLQDLIKHDKRVQDNWKALKSGYGTTNIAKEDLAKYQLMAHASGIASLPQPEQDLLKFPSEERSPPGLFESMYLKTKGIEAPKQRESDPRAALRDHLEANSNLLEKLAFNQPDTPRGKQQVLMSAENDPHRRAALLDADDSAWSEPFTNADLTSDVSEDPGMAGTGRIE</sequence>
<feature type="compositionally biased region" description="Polar residues" evidence="1">
    <location>
        <begin position="287"/>
        <end position="296"/>
    </location>
</feature>
<reference evidence="2 4" key="2">
    <citation type="journal article" date="2013" name="Nature">
        <title>Insights into bilaterian evolution from three spiralian genomes.</title>
        <authorList>
            <person name="Simakov O."/>
            <person name="Marletaz F."/>
            <person name="Cho S.J."/>
            <person name="Edsinger-Gonzales E."/>
            <person name="Havlak P."/>
            <person name="Hellsten U."/>
            <person name="Kuo D.H."/>
            <person name="Larsson T."/>
            <person name="Lv J."/>
            <person name="Arendt D."/>
            <person name="Savage R."/>
            <person name="Osoegawa K."/>
            <person name="de Jong P."/>
            <person name="Grimwood J."/>
            <person name="Chapman J.A."/>
            <person name="Shapiro H."/>
            <person name="Aerts A."/>
            <person name="Otillar R.P."/>
            <person name="Terry A.Y."/>
            <person name="Boore J.L."/>
            <person name="Grigoriev I.V."/>
            <person name="Lindberg D.R."/>
            <person name="Seaver E.C."/>
            <person name="Weisblat D.A."/>
            <person name="Putnam N.H."/>
            <person name="Rokhsar D.S."/>
        </authorList>
    </citation>
    <scope>NUCLEOTIDE SEQUENCE</scope>
    <source>
        <strain evidence="2 4">I ESC-2004</strain>
    </source>
</reference>
<dbReference type="PANTHER" id="PTHR13475:SF3">
    <property type="entry name" value="NEUGRIN"/>
    <property type="match status" value="1"/>
</dbReference>
<accession>R7UMR0</accession>
<name>R7UMR0_CAPTE</name>
<dbReference type="EnsemblMetazoa" id="CapteT193197">
    <property type="protein sequence ID" value="CapteP193197"/>
    <property type="gene ID" value="CapteG193197"/>
</dbReference>
<dbReference type="PANTHER" id="PTHR13475">
    <property type="entry name" value="NEUGRIN"/>
    <property type="match status" value="1"/>
</dbReference>
<organism evidence="2">
    <name type="scientific">Capitella teleta</name>
    <name type="common">Polychaete worm</name>
    <dbReference type="NCBI Taxonomy" id="283909"/>
    <lineage>
        <taxon>Eukaryota</taxon>
        <taxon>Metazoa</taxon>
        <taxon>Spiralia</taxon>
        <taxon>Lophotrochozoa</taxon>
        <taxon>Annelida</taxon>
        <taxon>Polychaeta</taxon>
        <taxon>Sedentaria</taxon>
        <taxon>Scolecida</taxon>
        <taxon>Capitellidae</taxon>
        <taxon>Capitella</taxon>
    </lineage>
</organism>
<gene>
    <name evidence="2" type="ORF">CAPTEDRAFT_193197</name>
</gene>
<reference evidence="3" key="3">
    <citation type="submission" date="2015-06" db="UniProtKB">
        <authorList>
            <consortium name="EnsemblMetazoa"/>
        </authorList>
    </citation>
    <scope>IDENTIFICATION</scope>
</reference>
<dbReference type="Pfam" id="PF06413">
    <property type="entry name" value="Neugrin"/>
    <property type="match status" value="1"/>
</dbReference>
<dbReference type="EMBL" id="KB299619">
    <property type="protein sequence ID" value="ELU07824.1"/>
    <property type="molecule type" value="Genomic_DNA"/>
</dbReference>
<protein>
    <submittedName>
        <fullName evidence="2 3">Uncharacterized protein</fullName>
    </submittedName>
</protein>
<proteinExistence type="predicted"/>